<dbReference type="EMBL" id="RBDX01000009">
    <property type="protein sequence ID" value="RKN09014.1"/>
    <property type="molecule type" value="Genomic_DNA"/>
</dbReference>
<protein>
    <submittedName>
        <fullName evidence="7">Alpha/beta hydrolase</fullName>
    </submittedName>
</protein>
<reference evidence="9 10" key="1">
    <citation type="submission" date="2018-09" db="EMBL/GenBank/DDBJ databases">
        <title>Streptomyces sp. nov. DS1-2, an endophytic actinomycete isolated from roots of Dendrobium scabrilingue.</title>
        <authorList>
            <person name="Kuncharoen N."/>
            <person name="Kudo T."/>
            <person name="Ohkuma M."/>
            <person name="Yuki M."/>
            <person name="Tanasupawat S."/>
        </authorList>
    </citation>
    <scope>NUCLEOTIDE SEQUENCE [LARGE SCALE GENOMIC DNA]</scope>
    <source>
        <strain evidence="7 10">AZ1-7</strain>
        <strain evidence="8 9">DS1-2</strain>
    </source>
</reference>
<feature type="chain" id="PRO_5038904749" evidence="5">
    <location>
        <begin position="22"/>
        <end position="540"/>
    </location>
</feature>
<evidence type="ECO:0000256" key="1">
    <source>
        <dbReference type="ARBA" id="ARBA00010088"/>
    </source>
</evidence>
<dbReference type="AlphaFoldDB" id="A0A3A9WHU2"/>
<evidence type="ECO:0000313" key="7">
    <source>
        <dbReference type="EMBL" id="RKN09014.1"/>
    </source>
</evidence>
<keyword evidence="2 5" id="KW-0732">Signal</keyword>
<feature type="signal peptide" evidence="5">
    <location>
        <begin position="1"/>
        <end position="21"/>
    </location>
</feature>
<feature type="region of interest" description="Disordered" evidence="4">
    <location>
        <begin position="31"/>
        <end position="87"/>
    </location>
</feature>
<dbReference type="InterPro" id="IPR051601">
    <property type="entry name" value="Serine_prot/Carboxylest_S33"/>
</dbReference>
<keyword evidence="3 7" id="KW-0378">Hydrolase</keyword>
<dbReference type="Gene3D" id="3.40.50.1820">
    <property type="entry name" value="alpha/beta hydrolase"/>
    <property type="match status" value="1"/>
</dbReference>
<comment type="caution">
    <text evidence="7">The sequence shown here is derived from an EMBL/GenBank/DDBJ whole genome shotgun (WGS) entry which is preliminary data.</text>
</comment>
<feature type="domain" description="Peptidase S33 tripeptidyl aminopeptidase-like C-terminal" evidence="6">
    <location>
        <begin position="435"/>
        <end position="539"/>
    </location>
</feature>
<evidence type="ECO:0000313" key="10">
    <source>
        <dbReference type="Proteomes" id="UP000275024"/>
    </source>
</evidence>
<proteinExistence type="inferred from homology"/>
<dbReference type="PANTHER" id="PTHR43248:SF29">
    <property type="entry name" value="TRIPEPTIDYL AMINOPEPTIDASE"/>
    <property type="match status" value="1"/>
</dbReference>
<organism evidence="7 10">
    <name type="scientific">Streptomyces radicis</name>
    <dbReference type="NCBI Taxonomy" id="1750517"/>
    <lineage>
        <taxon>Bacteria</taxon>
        <taxon>Bacillati</taxon>
        <taxon>Actinomycetota</taxon>
        <taxon>Actinomycetes</taxon>
        <taxon>Kitasatosporales</taxon>
        <taxon>Streptomycetaceae</taxon>
        <taxon>Streptomyces</taxon>
    </lineage>
</organism>
<evidence type="ECO:0000256" key="5">
    <source>
        <dbReference type="SAM" id="SignalP"/>
    </source>
</evidence>
<evidence type="ECO:0000259" key="6">
    <source>
        <dbReference type="Pfam" id="PF08386"/>
    </source>
</evidence>
<dbReference type="OrthoDB" id="4498590at2"/>
<dbReference type="InterPro" id="IPR029058">
    <property type="entry name" value="AB_hydrolase_fold"/>
</dbReference>
<gene>
    <name evidence="8" type="ORF">D7318_14700</name>
    <name evidence="7" type="ORF">D7319_13855</name>
</gene>
<dbReference type="Pfam" id="PF08386">
    <property type="entry name" value="Abhydrolase_4"/>
    <property type="match status" value="1"/>
</dbReference>
<dbReference type="RefSeq" id="WP_120697509.1">
    <property type="nucleotide sequence ID" value="NZ_RBDX01000009.1"/>
</dbReference>
<dbReference type="GO" id="GO:0016787">
    <property type="term" value="F:hydrolase activity"/>
    <property type="evidence" value="ECO:0007669"/>
    <property type="project" value="UniProtKB-KW"/>
</dbReference>
<dbReference type="EMBL" id="RBDY01000009">
    <property type="protein sequence ID" value="RKN22795.1"/>
    <property type="molecule type" value="Genomic_DNA"/>
</dbReference>
<dbReference type="SUPFAM" id="SSF53474">
    <property type="entry name" value="alpha/beta-Hydrolases"/>
    <property type="match status" value="1"/>
</dbReference>
<dbReference type="InterPro" id="IPR013595">
    <property type="entry name" value="Pept_S33_TAP-like_C"/>
</dbReference>
<evidence type="ECO:0000313" key="8">
    <source>
        <dbReference type="EMBL" id="RKN22795.1"/>
    </source>
</evidence>
<evidence type="ECO:0000256" key="4">
    <source>
        <dbReference type="SAM" id="MobiDB-lite"/>
    </source>
</evidence>
<accession>A0A3A9WHU2</accession>
<sequence>MIRARLALPCAALATTCALLALPACSGVERGGRGLGSAPAARSEPADTSDLPDSLTDQSLDWSRCEAPDASQGDEQMSPSPLPDGTEWECATMRAPVDYRSPEGDTLDIALIRSEAHERGDDRIGSLIFNFGGPGGSGVLTLPAFGQDYRDLHRRYDLVSFDPRGVGDSEGVNCLDPEGLDRYFAADPVPENAKERRRLNDRLREFAQGCEESAGDLLPHLTTEATARDMDLLRRVLGDRELHYFGVSYGTELGAVYAHLFPRRVGRAVFDAVVDPTGTTEQGALAQTKGFQLALDTYIDRCAESENCPLGDDEDEAEDRLTDLLHRLRERPLRTQDPDDRRLTESLAWGGIAQSLYSEDFWPYLTQGLDDALSDERPDGTVLLALGDAMNGRNPDGTYSTLQSSLTAISCADSSERYTDADVRRVRDAFDDASAVFGPAMAWSLLNCTHWPVRGDRPHPEVGAEGADTMLLIGTTGDPATPFQGTEHMQKALGGEDVAVTLTFDGEGHGAYTSGNDCVVDKTNAYLLRGDLPDNGDTCD</sequence>
<evidence type="ECO:0000256" key="3">
    <source>
        <dbReference type="ARBA" id="ARBA00022801"/>
    </source>
</evidence>
<keyword evidence="9" id="KW-1185">Reference proteome</keyword>
<comment type="similarity">
    <text evidence="1">Belongs to the peptidase S33 family.</text>
</comment>
<dbReference type="PANTHER" id="PTHR43248">
    <property type="entry name" value="2-SUCCINYL-6-HYDROXY-2,4-CYCLOHEXADIENE-1-CARBOXYLATE SYNTHASE"/>
    <property type="match status" value="1"/>
</dbReference>
<name>A0A3A9WHU2_9ACTN</name>
<evidence type="ECO:0000256" key="2">
    <source>
        <dbReference type="ARBA" id="ARBA00022729"/>
    </source>
</evidence>
<dbReference type="Proteomes" id="UP000275024">
    <property type="component" value="Unassembled WGS sequence"/>
</dbReference>
<dbReference type="Proteomes" id="UP000268652">
    <property type="component" value="Unassembled WGS sequence"/>
</dbReference>
<evidence type="ECO:0000313" key="9">
    <source>
        <dbReference type="Proteomes" id="UP000268652"/>
    </source>
</evidence>